<dbReference type="PANTHER" id="PTHR16172:SF41">
    <property type="entry name" value="MAJOR FACILITATOR SUPERFAMILY DOMAIN-CONTAINING PROTEIN 6-LIKE"/>
    <property type="match status" value="1"/>
</dbReference>
<dbReference type="Pfam" id="PF12832">
    <property type="entry name" value="MFS_1_like"/>
    <property type="match status" value="1"/>
</dbReference>
<dbReference type="EMBL" id="MTSL01000081">
    <property type="protein sequence ID" value="PJF19074.1"/>
    <property type="molecule type" value="Genomic_DNA"/>
</dbReference>
<keyword evidence="3 6" id="KW-0812">Transmembrane</keyword>
<dbReference type="InterPro" id="IPR051717">
    <property type="entry name" value="MFS_MFSD6"/>
</dbReference>
<feature type="transmembrane region" description="Helical" evidence="6">
    <location>
        <begin position="360"/>
        <end position="380"/>
    </location>
</feature>
<evidence type="ECO:0000256" key="3">
    <source>
        <dbReference type="ARBA" id="ARBA00022692"/>
    </source>
</evidence>
<proteinExistence type="inferred from homology"/>
<dbReference type="GO" id="GO:0016020">
    <property type="term" value="C:membrane"/>
    <property type="evidence" value="ECO:0007669"/>
    <property type="project" value="UniProtKB-SubCell"/>
</dbReference>
<evidence type="ECO:0000256" key="5">
    <source>
        <dbReference type="ARBA" id="ARBA00023136"/>
    </source>
</evidence>
<sequence length="411" mass="44857">MDDLLLYPKLAYLSLSLSFYATYVYTPNYLEEHWGIPTHSYGYITAICVLSLFGSLLWGRMAERFDAHRAILVGCTTAYAVLFGALWFGIGAKESLIWRVIIVCVLYGGAGVFGSAMTPLLDRVVLLSLPDPDTFGRQRLWGSLGHALVVTLNGWGIERFGYGFMFIALAASTASFIAIMLCYPVKSAEQPRPSVESIQLEKSVAVGGNSSMWGPVSRLLTSSPFVMFIIGTLMAGYVRCVVGTFVPVYFKKVRMMKDLHYGLAMQARLIPEILFFFYGKTVVAHTSNETVMLIGHLTGVLRSAIYGLAPTTSSYSWITVPGEVLKGINHASITMAGTKIANTLATPGCETTALAAFHGIYGSLAMIVAGIAGGVVLDYFGDNSRAFQVLFQWTAIAGLLPVLFFIIRRHH</sequence>
<accession>A0A2H9TMV6</accession>
<evidence type="ECO:0000256" key="1">
    <source>
        <dbReference type="ARBA" id="ARBA00004141"/>
    </source>
</evidence>
<evidence type="ECO:0000256" key="2">
    <source>
        <dbReference type="ARBA" id="ARBA00005241"/>
    </source>
</evidence>
<reference evidence="8 9" key="1">
    <citation type="submission" date="2016-10" db="EMBL/GenBank/DDBJ databases">
        <title>The genome of Paramicrosporidium saccamoebae is the missing link in understanding Cryptomycota and Microsporidia evolution.</title>
        <authorList>
            <person name="Quandt C.A."/>
            <person name="Beaudet D."/>
            <person name="Corsaro D."/>
            <person name="Michel R."/>
            <person name="Corradi N."/>
            <person name="James T."/>
        </authorList>
    </citation>
    <scope>NUCLEOTIDE SEQUENCE [LARGE SCALE GENOMIC DNA]</scope>
    <source>
        <strain evidence="8 9">KSL3</strain>
    </source>
</reference>
<feature type="transmembrane region" description="Helical" evidence="6">
    <location>
        <begin position="386"/>
        <end position="407"/>
    </location>
</feature>
<organism evidence="8 9">
    <name type="scientific">Paramicrosporidium saccamoebae</name>
    <dbReference type="NCBI Taxonomy" id="1246581"/>
    <lineage>
        <taxon>Eukaryota</taxon>
        <taxon>Fungi</taxon>
        <taxon>Fungi incertae sedis</taxon>
        <taxon>Cryptomycota</taxon>
        <taxon>Cryptomycota incertae sedis</taxon>
        <taxon>Paramicrosporidium</taxon>
    </lineage>
</organism>
<evidence type="ECO:0000256" key="6">
    <source>
        <dbReference type="SAM" id="Phobius"/>
    </source>
</evidence>
<keyword evidence="9" id="KW-1185">Reference proteome</keyword>
<keyword evidence="5 6" id="KW-0472">Membrane</keyword>
<feature type="transmembrane region" description="Helical" evidence="6">
    <location>
        <begin position="6"/>
        <end position="26"/>
    </location>
</feature>
<feature type="domain" description="Major facilitator superfamily associated" evidence="7">
    <location>
        <begin position="25"/>
        <end position="382"/>
    </location>
</feature>
<keyword evidence="4 6" id="KW-1133">Transmembrane helix</keyword>
<feature type="transmembrane region" description="Helical" evidence="6">
    <location>
        <begin position="38"/>
        <end position="58"/>
    </location>
</feature>
<evidence type="ECO:0000313" key="8">
    <source>
        <dbReference type="EMBL" id="PJF19074.1"/>
    </source>
</evidence>
<comment type="subcellular location">
    <subcellularLocation>
        <location evidence="1">Membrane</location>
        <topology evidence="1">Multi-pass membrane protein</topology>
    </subcellularLocation>
</comment>
<dbReference type="InterPro" id="IPR036259">
    <property type="entry name" value="MFS_trans_sf"/>
</dbReference>
<dbReference type="Proteomes" id="UP000240830">
    <property type="component" value="Unassembled WGS sequence"/>
</dbReference>
<dbReference type="Gene3D" id="1.20.1250.20">
    <property type="entry name" value="MFS general substrate transporter like domains"/>
    <property type="match status" value="2"/>
</dbReference>
<gene>
    <name evidence="8" type="ORF">PSACC_01110</name>
</gene>
<feature type="transmembrane region" description="Helical" evidence="6">
    <location>
        <begin position="70"/>
        <end position="89"/>
    </location>
</feature>
<dbReference type="PANTHER" id="PTHR16172">
    <property type="entry name" value="MAJOR FACILITATOR SUPERFAMILY DOMAIN-CONTAINING PROTEIN 6-LIKE"/>
    <property type="match status" value="1"/>
</dbReference>
<protein>
    <submittedName>
        <fullName evidence="8">Major facilitator superfamily domain-containing protein</fullName>
    </submittedName>
</protein>
<dbReference type="InterPro" id="IPR024989">
    <property type="entry name" value="MFS_assoc_dom"/>
</dbReference>
<comment type="caution">
    <text evidence="8">The sequence shown here is derived from an EMBL/GenBank/DDBJ whole genome shotgun (WGS) entry which is preliminary data.</text>
</comment>
<dbReference type="SUPFAM" id="SSF103473">
    <property type="entry name" value="MFS general substrate transporter"/>
    <property type="match status" value="1"/>
</dbReference>
<dbReference type="AlphaFoldDB" id="A0A2H9TMV6"/>
<feature type="transmembrane region" description="Helical" evidence="6">
    <location>
        <begin position="225"/>
        <end position="250"/>
    </location>
</feature>
<dbReference type="OrthoDB" id="515887at2759"/>
<evidence type="ECO:0000259" key="7">
    <source>
        <dbReference type="Pfam" id="PF12832"/>
    </source>
</evidence>
<evidence type="ECO:0000256" key="4">
    <source>
        <dbReference type="ARBA" id="ARBA00022989"/>
    </source>
</evidence>
<feature type="transmembrane region" description="Helical" evidence="6">
    <location>
        <begin position="96"/>
        <end position="120"/>
    </location>
</feature>
<comment type="similarity">
    <text evidence="2">Belongs to the major facilitator superfamily. MFSD6 family.</text>
</comment>
<feature type="transmembrane region" description="Helical" evidence="6">
    <location>
        <begin position="164"/>
        <end position="186"/>
    </location>
</feature>
<name>A0A2H9TMV6_9FUNG</name>
<evidence type="ECO:0000313" key="9">
    <source>
        <dbReference type="Proteomes" id="UP000240830"/>
    </source>
</evidence>